<comment type="caution">
    <text evidence="1">The sequence shown here is derived from an EMBL/GenBank/DDBJ whole genome shotgun (WGS) entry which is preliminary data.</text>
</comment>
<evidence type="ECO:0000313" key="2">
    <source>
        <dbReference type="Proteomes" id="UP000176221"/>
    </source>
</evidence>
<dbReference type="Proteomes" id="UP000176221">
    <property type="component" value="Unassembled WGS sequence"/>
</dbReference>
<gene>
    <name evidence="1" type="ORF">A2928_03340</name>
</gene>
<name>A0A1G2NFZ4_9BACT</name>
<dbReference type="AlphaFoldDB" id="A0A1G2NFZ4"/>
<evidence type="ECO:0000313" key="1">
    <source>
        <dbReference type="EMBL" id="OHA34983.1"/>
    </source>
</evidence>
<organism evidence="1 2">
    <name type="scientific">Candidatus Taylorbacteria bacterium RIFCSPLOWO2_01_FULL_45_15b</name>
    <dbReference type="NCBI Taxonomy" id="1802319"/>
    <lineage>
        <taxon>Bacteria</taxon>
        <taxon>Candidatus Tayloriibacteriota</taxon>
    </lineage>
</organism>
<dbReference type="EMBL" id="MHRX01000002">
    <property type="protein sequence ID" value="OHA34983.1"/>
    <property type="molecule type" value="Genomic_DNA"/>
</dbReference>
<accession>A0A1G2NFZ4</accession>
<sequence>MSEKMIIPYEDCVELAKLKCKKKIQGFESFTSFEKRLWQALLLKEKHANEIGRAWIEERTGITVWTRPTVGYVIKKFLGLKIKPESRWRA</sequence>
<proteinExistence type="predicted"/>
<dbReference type="STRING" id="1802319.A2928_03340"/>
<reference evidence="1 2" key="1">
    <citation type="journal article" date="2016" name="Nat. Commun.">
        <title>Thousands of microbial genomes shed light on interconnected biogeochemical processes in an aquifer system.</title>
        <authorList>
            <person name="Anantharaman K."/>
            <person name="Brown C.T."/>
            <person name="Hug L.A."/>
            <person name="Sharon I."/>
            <person name="Castelle C.J."/>
            <person name="Probst A.J."/>
            <person name="Thomas B.C."/>
            <person name="Singh A."/>
            <person name="Wilkins M.J."/>
            <person name="Karaoz U."/>
            <person name="Brodie E.L."/>
            <person name="Williams K.H."/>
            <person name="Hubbard S.S."/>
            <person name="Banfield J.F."/>
        </authorList>
    </citation>
    <scope>NUCLEOTIDE SEQUENCE [LARGE SCALE GENOMIC DNA]</scope>
</reference>
<protein>
    <submittedName>
        <fullName evidence="1">Uncharacterized protein</fullName>
    </submittedName>
</protein>